<evidence type="ECO:0000313" key="2">
    <source>
        <dbReference type="Proteomes" id="UP001163823"/>
    </source>
</evidence>
<dbReference type="Proteomes" id="UP001163823">
    <property type="component" value="Chromosome 14"/>
</dbReference>
<proteinExistence type="predicted"/>
<keyword evidence="1" id="KW-0418">Kinase</keyword>
<name>A0AAD7KS27_QUISA</name>
<gene>
    <name evidence="1" type="ORF">O6P43_034039</name>
</gene>
<dbReference type="EMBL" id="JARAOO010000014">
    <property type="protein sequence ID" value="KAJ7944687.1"/>
    <property type="molecule type" value="Genomic_DNA"/>
</dbReference>
<accession>A0AAD7KS27</accession>
<keyword evidence="2" id="KW-1185">Reference proteome</keyword>
<keyword evidence="1" id="KW-0808">Transferase</keyword>
<protein>
    <submittedName>
        <fullName evidence="1">Protein kinase domain</fullName>
    </submittedName>
</protein>
<dbReference type="KEGG" id="qsa:O6P43_034039"/>
<sequence>METAITGSELTVPTTTESQRAWHLAGLMLSIGHPTLIAELTFRCTSFSTSRELVEFLCSIPNSPILLTRDLYVTLSPVAQIAFGDFVRRKKNLGVFFLPRIVARFHSTTRSGDNVNFLRTYFRKRKLNMFPGNGIVPVTRREVVLSSRNADEVDPVTLPSPKRVRYWSSGVRIYLLSFKL</sequence>
<evidence type="ECO:0000313" key="1">
    <source>
        <dbReference type="EMBL" id="KAJ7944687.1"/>
    </source>
</evidence>
<dbReference type="GO" id="GO:0016301">
    <property type="term" value="F:kinase activity"/>
    <property type="evidence" value="ECO:0007669"/>
    <property type="project" value="UniProtKB-KW"/>
</dbReference>
<reference evidence="1" key="1">
    <citation type="journal article" date="2023" name="Science">
        <title>Elucidation of the pathway for biosynthesis of saponin adjuvants from the soapbark tree.</title>
        <authorList>
            <person name="Reed J."/>
            <person name="Orme A."/>
            <person name="El-Demerdash A."/>
            <person name="Owen C."/>
            <person name="Martin L.B.B."/>
            <person name="Misra R.C."/>
            <person name="Kikuchi S."/>
            <person name="Rejzek M."/>
            <person name="Martin A.C."/>
            <person name="Harkess A."/>
            <person name="Leebens-Mack J."/>
            <person name="Louveau T."/>
            <person name="Stephenson M.J."/>
            <person name="Osbourn A."/>
        </authorList>
    </citation>
    <scope>NUCLEOTIDE SEQUENCE</scope>
    <source>
        <strain evidence="1">S10</strain>
    </source>
</reference>
<organism evidence="1 2">
    <name type="scientific">Quillaja saponaria</name>
    <name type="common">Soap bark tree</name>
    <dbReference type="NCBI Taxonomy" id="32244"/>
    <lineage>
        <taxon>Eukaryota</taxon>
        <taxon>Viridiplantae</taxon>
        <taxon>Streptophyta</taxon>
        <taxon>Embryophyta</taxon>
        <taxon>Tracheophyta</taxon>
        <taxon>Spermatophyta</taxon>
        <taxon>Magnoliopsida</taxon>
        <taxon>eudicotyledons</taxon>
        <taxon>Gunneridae</taxon>
        <taxon>Pentapetalae</taxon>
        <taxon>rosids</taxon>
        <taxon>fabids</taxon>
        <taxon>Fabales</taxon>
        <taxon>Quillajaceae</taxon>
        <taxon>Quillaja</taxon>
    </lineage>
</organism>
<dbReference type="AlphaFoldDB" id="A0AAD7KS27"/>
<comment type="caution">
    <text evidence="1">The sequence shown here is derived from an EMBL/GenBank/DDBJ whole genome shotgun (WGS) entry which is preliminary data.</text>
</comment>